<organism evidence="1 2">
    <name type="scientific">Paspalum notatum var. saurae</name>
    <dbReference type="NCBI Taxonomy" id="547442"/>
    <lineage>
        <taxon>Eukaryota</taxon>
        <taxon>Viridiplantae</taxon>
        <taxon>Streptophyta</taxon>
        <taxon>Embryophyta</taxon>
        <taxon>Tracheophyta</taxon>
        <taxon>Spermatophyta</taxon>
        <taxon>Magnoliopsida</taxon>
        <taxon>Liliopsida</taxon>
        <taxon>Poales</taxon>
        <taxon>Poaceae</taxon>
        <taxon>PACMAD clade</taxon>
        <taxon>Panicoideae</taxon>
        <taxon>Andropogonodae</taxon>
        <taxon>Paspaleae</taxon>
        <taxon>Paspalinae</taxon>
        <taxon>Paspalum</taxon>
    </lineage>
</organism>
<dbReference type="Gene3D" id="1.25.10.10">
    <property type="entry name" value="Leucine-rich Repeat Variant"/>
    <property type="match status" value="1"/>
</dbReference>
<dbReference type="PANTHER" id="PTHR33115:SF11">
    <property type="entry name" value="OS07G0654700 PROTEIN"/>
    <property type="match status" value="1"/>
</dbReference>
<evidence type="ECO:0000313" key="2">
    <source>
        <dbReference type="Proteomes" id="UP001341281"/>
    </source>
</evidence>
<accession>A0AAQ3T5K1</accession>
<gene>
    <name evidence="1" type="ORF">U9M48_016033</name>
</gene>
<dbReference type="EMBL" id="CP144747">
    <property type="protein sequence ID" value="WVZ66870.1"/>
    <property type="molecule type" value="Genomic_DNA"/>
</dbReference>
<dbReference type="AlphaFoldDB" id="A0AAQ3T5K1"/>
<keyword evidence="2" id="KW-1185">Reference proteome</keyword>
<dbReference type="InterPro" id="IPR011989">
    <property type="entry name" value="ARM-like"/>
</dbReference>
<dbReference type="PANTHER" id="PTHR33115">
    <property type="entry name" value="ARM REPEAT SUPERFAMILY PROTEIN"/>
    <property type="match status" value="1"/>
</dbReference>
<dbReference type="InterPro" id="IPR016024">
    <property type="entry name" value="ARM-type_fold"/>
</dbReference>
<dbReference type="SUPFAM" id="SSF48371">
    <property type="entry name" value="ARM repeat"/>
    <property type="match status" value="1"/>
</dbReference>
<reference evidence="1 2" key="1">
    <citation type="submission" date="2024-02" db="EMBL/GenBank/DDBJ databases">
        <title>High-quality chromosome-scale genome assembly of Pensacola bahiagrass (Paspalum notatum Flugge var. saurae).</title>
        <authorList>
            <person name="Vega J.M."/>
            <person name="Podio M."/>
            <person name="Orjuela J."/>
            <person name="Siena L.A."/>
            <person name="Pessino S.C."/>
            <person name="Combes M.C."/>
            <person name="Mariac C."/>
            <person name="Albertini E."/>
            <person name="Pupilli F."/>
            <person name="Ortiz J.P.A."/>
            <person name="Leblanc O."/>
        </authorList>
    </citation>
    <scope>NUCLEOTIDE SEQUENCE [LARGE SCALE GENOMIC DNA]</scope>
    <source>
        <strain evidence="1">R1</strain>
        <tissue evidence="1">Leaf</tissue>
    </source>
</reference>
<name>A0AAQ3T5K1_PASNO</name>
<protein>
    <recommendedName>
        <fullName evidence="3">ARM repeat superfamily protein</fullName>
    </recommendedName>
</protein>
<dbReference type="Proteomes" id="UP001341281">
    <property type="component" value="Chromosome 03"/>
</dbReference>
<proteinExistence type="predicted"/>
<evidence type="ECO:0008006" key="3">
    <source>
        <dbReference type="Google" id="ProtNLM"/>
    </source>
</evidence>
<evidence type="ECO:0000313" key="1">
    <source>
        <dbReference type="EMBL" id="WVZ66870.1"/>
    </source>
</evidence>
<sequence>MIIRLFAAKVIAELATSLRAIAVPGIVQAVSALLDYGDQQKKGHPLLQGADAEHKIASGSSVMNGNDKNDNQNQRVDEDLGTGSLLETQDRSTQCGASNNENSWKLRWWKRISGIWSIPHEEQLTEEDLLPALGMSILDGLASCDKANCVEISRETGLIPKIIDFTGYCNFESDAHQRVLVKSSVKLLHSLTGFDGEIGVTLRHKICRHPFLPRNLAHILGDSTSSQELRKLLAGIIRKLAIDTNARQAIGRSRLIISRLMHAFITPDGTSDTDDDMLLRKVSGQALAMLAMDSSGNNCVAMLRETGYAPVKELTCMIHDDRFRCIAASLLRSLCLHARHELKATDLKELSSGLREVLERILRAEGAELEIVIGLSSQISKAIPEEFARELEHGEIKQAFMKRLVDVLGANMQPSSDCPGIRRMILEQAINLMEYNSRYVNCFNNRRMIDALSMVEETISEAENYNIILGDVGLVEANEALPSLVARAKQLLASIASAYPSHHGAGQEGEATAMPERRLNCFVRSVALMERVGNALGTLAFTWATVALLGGYPTALRISDDFWYATAIFFLEAARD</sequence>